<dbReference type="InterPro" id="IPR034706">
    <property type="entry name" value="CpoB"/>
</dbReference>
<reference evidence="5" key="1">
    <citation type="submission" date="2016-06" db="EMBL/GenBank/DDBJ databases">
        <title>Draft genome sequence of Desulfoplanes formicivorans strain Pf12B.</title>
        <authorList>
            <person name="Watanabe M."/>
            <person name="Kojima H."/>
            <person name="Fukui M."/>
        </authorList>
    </citation>
    <scope>NUCLEOTIDE SEQUENCE [LARGE SCALE GENOMIC DNA]</scope>
    <source>
        <strain evidence="5">Pf12B</strain>
    </source>
</reference>
<protein>
    <submittedName>
        <fullName evidence="4">Tol-pal system protein YbgF</fullName>
    </submittedName>
</protein>
<keyword evidence="1" id="KW-0802">TPR repeat</keyword>
<dbReference type="InterPro" id="IPR011990">
    <property type="entry name" value="TPR-like_helical_dom_sf"/>
</dbReference>
<keyword evidence="2" id="KW-0175">Coiled coil</keyword>
<accession>A0A194ACI2</accession>
<dbReference type="AlphaFoldDB" id="A0A194ACI2"/>
<dbReference type="RefSeq" id="WP_069857348.1">
    <property type="nucleotide sequence ID" value="NZ_BDFE01000008.1"/>
</dbReference>
<dbReference type="Pfam" id="PF13174">
    <property type="entry name" value="TPR_6"/>
    <property type="match status" value="2"/>
</dbReference>
<evidence type="ECO:0000313" key="5">
    <source>
        <dbReference type="Proteomes" id="UP000095200"/>
    </source>
</evidence>
<evidence type="ECO:0000256" key="1">
    <source>
        <dbReference type="PROSITE-ProRule" id="PRU00339"/>
    </source>
</evidence>
<dbReference type="SUPFAM" id="SSF48452">
    <property type="entry name" value="TPR-like"/>
    <property type="match status" value="1"/>
</dbReference>
<evidence type="ECO:0000313" key="4">
    <source>
        <dbReference type="EMBL" id="GAU07842.1"/>
    </source>
</evidence>
<dbReference type="NCBIfam" id="TIGR02795">
    <property type="entry name" value="tol_pal_ybgF"/>
    <property type="match status" value="1"/>
</dbReference>
<dbReference type="Gene3D" id="1.25.40.10">
    <property type="entry name" value="Tetratricopeptide repeat domain"/>
    <property type="match status" value="1"/>
</dbReference>
<organism evidence="4 5">
    <name type="scientific">Desulfoplanes formicivorans</name>
    <dbReference type="NCBI Taxonomy" id="1592317"/>
    <lineage>
        <taxon>Bacteria</taxon>
        <taxon>Pseudomonadati</taxon>
        <taxon>Thermodesulfobacteriota</taxon>
        <taxon>Desulfovibrionia</taxon>
        <taxon>Desulfovibrionales</taxon>
        <taxon>Desulfoplanaceae</taxon>
        <taxon>Desulfoplanes</taxon>
    </lineage>
</organism>
<evidence type="ECO:0000256" key="3">
    <source>
        <dbReference type="SAM" id="MobiDB-lite"/>
    </source>
</evidence>
<feature type="coiled-coil region" evidence="2">
    <location>
        <begin position="41"/>
        <end position="111"/>
    </location>
</feature>
<dbReference type="SMART" id="SM00028">
    <property type="entry name" value="TPR"/>
    <property type="match status" value="2"/>
</dbReference>
<evidence type="ECO:0000256" key="2">
    <source>
        <dbReference type="SAM" id="Coils"/>
    </source>
</evidence>
<dbReference type="GO" id="GO:0051301">
    <property type="term" value="P:cell division"/>
    <property type="evidence" value="ECO:0007669"/>
    <property type="project" value="InterPro"/>
</dbReference>
<dbReference type="Proteomes" id="UP000095200">
    <property type="component" value="Unassembled WGS sequence"/>
</dbReference>
<comment type="caution">
    <text evidence="4">The sequence shown here is derived from an EMBL/GenBank/DDBJ whole genome shotgun (WGS) entry which is preliminary data.</text>
</comment>
<dbReference type="HAMAP" id="MF_02066">
    <property type="entry name" value="CpoB"/>
    <property type="match status" value="1"/>
</dbReference>
<name>A0A194ACI2_9BACT</name>
<gene>
    <name evidence="4" type="ORF">DPF_0541</name>
</gene>
<dbReference type="PROSITE" id="PS50005">
    <property type="entry name" value="TPR"/>
    <property type="match status" value="1"/>
</dbReference>
<feature type="compositionally biased region" description="Polar residues" evidence="3">
    <location>
        <begin position="157"/>
        <end position="178"/>
    </location>
</feature>
<feature type="region of interest" description="Disordered" evidence="3">
    <location>
        <begin position="156"/>
        <end position="183"/>
    </location>
</feature>
<keyword evidence="5" id="KW-1185">Reference proteome</keyword>
<dbReference type="EMBL" id="BDFE01000008">
    <property type="protein sequence ID" value="GAU07842.1"/>
    <property type="molecule type" value="Genomic_DNA"/>
</dbReference>
<feature type="repeat" description="TPR" evidence="1">
    <location>
        <begin position="224"/>
        <end position="257"/>
    </location>
</feature>
<dbReference type="InterPro" id="IPR014162">
    <property type="entry name" value="CpoB_C"/>
</dbReference>
<dbReference type="STRING" id="1592317.DPF_0541"/>
<sequence length="308" mass="34581">MTSSRSTGLFLVGMAIILLLVPACASKQDVSSLQGQVSYHQQQQARENQELKKKIVTLESELVKARQDIKQEISQSSQPVRSKQADLWAEIEQLRVQLATVRGEVDGLTRKMQILASNQDNATSALTHMNATTSRMNRVVTAMAGQLGMDLAEFHQESAQPRPSQAVQGVRPKQTSQPEAAPGYESAQALYKKALNSFYAKDYAQALSLWEEFATTFTKDSLVPNALFWQGECHYQMRDYARAILAYQKVIETYPKSNKYRPALLKQGISFFKMNKKKPGKLVLQDLIKKYPQSAEARRAKAYLQTNG</sequence>
<dbReference type="InterPro" id="IPR019734">
    <property type="entry name" value="TPR_rpt"/>
</dbReference>
<proteinExistence type="inferred from homology"/>